<evidence type="ECO:0000313" key="3">
    <source>
        <dbReference type="EMBL" id="MCP2007959.1"/>
    </source>
</evidence>
<dbReference type="InterPro" id="IPR003010">
    <property type="entry name" value="C-N_Hydrolase"/>
</dbReference>
<proteinExistence type="predicted"/>
<comment type="caution">
    <text evidence="2">The sequence shown here is derived from an EMBL/GenBank/DDBJ whole genome shotgun (WGS) entry which is preliminary data.</text>
</comment>
<dbReference type="InterPro" id="IPR050345">
    <property type="entry name" value="Aliph_Amidase/BUP"/>
</dbReference>
<dbReference type="CDD" id="cd07197">
    <property type="entry name" value="nitrilase"/>
    <property type="match status" value="1"/>
</dbReference>
<name>A0AA41HDA8_9BURK</name>
<organism evidence="2 4">
    <name type="scientific">Duganella violaceipulchra</name>
    <dbReference type="NCBI Taxonomy" id="2849652"/>
    <lineage>
        <taxon>Bacteria</taxon>
        <taxon>Pseudomonadati</taxon>
        <taxon>Pseudomonadota</taxon>
        <taxon>Betaproteobacteria</taxon>
        <taxon>Burkholderiales</taxon>
        <taxon>Oxalobacteraceae</taxon>
        <taxon>Telluria group</taxon>
        <taxon>Duganella</taxon>
    </lineage>
</organism>
<feature type="domain" description="CN hydrolase" evidence="1">
    <location>
        <begin position="3"/>
        <end position="237"/>
    </location>
</feature>
<dbReference type="PROSITE" id="PS50263">
    <property type="entry name" value="CN_HYDROLASE"/>
    <property type="match status" value="1"/>
</dbReference>
<dbReference type="Proteomes" id="UP001162889">
    <property type="component" value="Unassembled WGS sequence"/>
</dbReference>
<protein>
    <submittedName>
        <fullName evidence="3">Amidohydrolase</fullName>
    </submittedName>
    <submittedName>
        <fullName evidence="2">Carbon-nitrogen hydrolase family protein</fullName>
    </submittedName>
</protein>
<dbReference type="PANTHER" id="PTHR43674:SF2">
    <property type="entry name" value="BETA-UREIDOPROPIONASE"/>
    <property type="match status" value="1"/>
</dbReference>
<accession>A0AA41HDA8</accession>
<reference evidence="2" key="1">
    <citation type="submission" date="2021-07" db="EMBL/GenBank/DDBJ databases">
        <title>Characterization of violacein-producing bacteria and related species.</title>
        <authorList>
            <person name="Wilson H.S."/>
            <person name="De Leon M.E."/>
        </authorList>
    </citation>
    <scope>NUCLEOTIDE SEQUENCE</scope>
    <source>
        <strain evidence="2">HSC-15S17</strain>
    </source>
</reference>
<evidence type="ECO:0000313" key="2">
    <source>
        <dbReference type="EMBL" id="MBV6322877.1"/>
    </source>
</evidence>
<dbReference type="RefSeq" id="WP_217943619.1">
    <property type="nucleotide sequence ID" value="NZ_JAHTGR010000009.1"/>
</dbReference>
<dbReference type="AlphaFoldDB" id="A0AA41HDA8"/>
<evidence type="ECO:0000313" key="5">
    <source>
        <dbReference type="Proteomes" id="UP001162889"/>
    </source>
</evidence>
<dbReference type="Proteomes" id="UP001155901">
    <property type="component" value="Unassembled WGS sequence"/>
</dbReference>
<dbReference type="PANTHER" id="PTHR43674">
    <property type="entry name" value="NITRILASE C965.09-RELATED"/>
    <property type="match status" value="1"/>
</dbReference>
<sequence length="250" mass="25758">MGICIAAAQSPSIAGDIDANLAIHLRFIEAAHAEGVELLLFPELSLCGYELPLLRDCLLTPDDARLAPLRDAAVATGMRIIAGAPLGDGALPHIAAITFLPDGTTTVYRKQYLHPGEELYARPGPMGAHCQEMNGQRYAQAICADATQYRHAADAAADGASIYLAGVLISETGYANDAAKLQRYASDFGMGVLMANHAAPSGGYAAVGRSAWWKPGGVLAAEVAGPGSALLVVDGQGGAYVVKPTGTGCP</sequence>
<evidence type="ECO:0000259" key="1">
    <source>
        <dbReference type="PROSITE" id="PS50263"/>
    </source>
</evidence>
<dbReference type="EMBL" id="JAHTGR010000009">
    <property type="protein sequence ID" value="MBV6322877.1"/>
    <property type="molecule type" value="Genomic_DNA"/>
</dbReference>
<evidence type="ECO:0000313" key="4">
    <source>
        <dbReference type="Proteomes" id="UP001155901"/>
    </source>
</evidence>
<dbReference type="GO" id="GO:0050126">
    <property type="term" value="F:N-carbamoylputrescine amidase activity"/>
    <property type="evidence" value="ECO:0007669"/>
    <property type="project" value="TreeGrafter"/>
</dbReference>
<reference evidence="3" key="2">
    <citation type="submission" date="2022-03" db="EMBL/GenBank/DDBJ databases">
        <title>Genome Encyclopedia of Bacteria and Archaea VI: Functional Genomics of Type Strains.</title>
        <authorList>
            <person name="Whitman W."/>
        </authorList>
    </citation>
    <scope>NUCLEOTIDE SEQUENCE</scope>
    <source>
        <strain evidence="3">HSC-15S17</strain>
    </source>
</reference>
<dbReference type="EMBL" id="JALJZU010000003">
    <property type="protein sequence ID" value="MCP2007959.1"/>
    <property type="molecule type" value="Genomic_DNA"/>
</dbReference>
<keyword evidence="2" id="KW-0378">Hydrolase</keyword>
<dbReference type="Pfam" id="PF00795">
    <property type="entry name" value="CN_hydrolase"/>
    <property type="match status" value="1"/>
</dbReference>
<gene>
    <name evidence="2" type="ORF">KVP70_18255</name>
    <name evidence="3" type="ORF">L1274_001659</name>
</gene>
<keyword evidence="5" id="KW-1185">Reference proteome</keyword>
<dbReference type="GO" id="GO:0033388">
    <property type="term" value="P:putrescine biosynthetic process from arginine"/>
    <property type="evidence" value="ECO:0007669"/>
    <property type="project" value="TreeGrafter"/>
</dbReference>